<gene>
    <name evidence="2" type="ORF">ACFPJ5_03380</name>
</gene>
<evidence type="ECO:0000313" key="3">
    <source>
        <dbReference type="Proteomes" id="UP001596201"/>
    </source>
</evidence>
<dbReference type="Proteomes" id="UP001596201">
    <property type="component" value="Unassembled WGS sequence"/>
</dbReference>
<evidence type="ECO:0000313" key="2">
    <source>
        <dbReference type="EMBL" id="MFC5365965.1"/>
    </source>
</evidence>
<keyword evidence="1" id="KW-0472">Membrane</keyword>
<keyword evidence="3" id="KW-1185">Reference proteome</keyword>
<comment type="caution">
    <text evidence="2">The sequence shown here is derived from an EMBL/GenBank/DDBJ whole genome shotgun (WGS) entry which is preliminary data.</text>
</comment>
<dbReference type="AlphaFoldDB" id="A0ABD5R7Q4"/>
<dbReference type="RefSeq" id="WP_227228688.1">
    <property type="nucleotide sequence ID" value="NZ_JAJCVJ010000001.1"/>
</dbReference>
<evidence type="ECO:0000256" key="1">
    <source>
        <dbReference type="SAM" id="Phobius"/>
    </source>
</evidence>
<dbReference type="EMBL" id="JBHSKX010000001">
    <property type="protein sequence ID" value="MFC5365965.1"/>
    <property type="molecule type" value="Genomic_DNA"/>
</dbReference>
<protein>
    <submittedName>
        <fullName evidence="2">Uncharacterized protein</fullName>
    </submittedName>
</protein>
<feature type="transmembrane region" description="Helical" evidence="1">
    <location>
        <begin position="41"/>
        <end position="61"/>
    </location>
</feature>
<accession>A0ABD5R7Q4</accession>
<keyword evidence="1" id="KW-1133">Transmembrane helix</keyword>
<name>A0ABD5R7Q4_9EURY</name>
<proteinExistence type="predicted"/>
<reference evidence="2 3" key="1">
    <citation type="journal article" date="2019" name="Int. J. Syst. Evol. Microbiol.">
        <title>The Global Catalogue of Microorganisms (GCM) 10K type strain sequencing project: providing services to taxonomists for standard genome sequencing and annotation.</title>
        <authorList>
            <consortium name="The Broad Institute Genomics Platform"/>
            <consortium name="The Broad Institute Genome Sequencing Center for Infectious Disease"/>
            <person name="Wu L."/>
            <person name="Ma J."/>
        </authorList>
    </citation>
    <scope>NUCLEOTIDE SEQUENCE [LARGE SCALE GENOMIC DNA]</scope>
    <source>
        <strain evidence="2 3">CGMCC 1.12237</strain>
    </source>
</reference>
<organism evidence="2 3">
    <name type="scientific">Salinirubrum litoreum</name>
    <dbReference type="NCBI Taxonomy" id="1126234"/>
    <lineage>
        <taxon>Archaea</taxon>
        <taxon>Methanobacteriati</taxon>
        <taxon>Methanobacteriota</taxon>
        <taxon>Stenosarchaea group</taxon>
        <taxon>Halobacteria</taxon>
        <taxon>Halobacteriales</taxon>
        <taxon>Haloferacaceae</taxon>
        <taxon>Salinirubrum</taxon>
    </lineage>
</organism>
<sequence>MVECQREGCDREATEVFFVRRDRSVDVCDRHHRQFVWLQRGVLVVTLLAVALLAYGLVVLFG</sequence>
<keyword evidence="1" id="KW-0812">Transmembrane</keyword>